<dbReference type="Pfam" id="PF02738">
    <property type="entry name" value="MoCoBD_1"/>
    <property type="match status" value="1"/>
</dbReference>
<accession>A0A9J5WQF5</accession>
<dbReference type="InterPro" id="IPR016208">
    <property type="entry name" value="Ald_Oxase/xanthine_DH-like"/>
</dbReference>
<proteinExistence type="predicted"/>
<sequence length="124" mass="13982">MKTIIQDFCFDCHFQYRPTITNTGLLPDEDKTMVVYASTQFPENTHSVITRCLGVLGHNIHVITRRVGGVFSGKKMNLEMEIDEQTLDDISVFVVFDVYGSGKFIKNVQKESNLLSMNSSSQLA</sequence>
<dbReference type="SUPFAM" id="SSF56003">
    <property type="entry name" value="Molybdenum cofactor-binding domain"/>
    <property type="match status" value="1"/>
</dbReference>
<dbReference type="EMBL" id="JACXVP010000011">
    <property type="protein sequence ID" value="KAG5577549.1"/>
    <property type="molecule type" value="Genomic_DNA"/>
</dbReference>
<protein>
    <recommendedName>
        <fullName evidence="1">Aldehyde oxidase/xanthine dehydrogenase first molybdopterin binding domain-containing protein</fullName>
    </recommendedName>
</protein>
<gene>
    <name evidence="2" type="ORF">H5410_057683</name>
</gene>
<reference evidence="2 3" key="1">
    <citation type="submission" date="2020-09" db="EMBL/GenBank/DDBJ databases">
        <title>De no assembly of potato wild relative species, Solanum commersonii.</title>
        <authorList>
            <person name="Cho K."/>
        </authorList>
    </citation>
    <scope>NUCLEOTIDE SEQUENCE [LARGE SCALE GENOMIC DNA]</scope>
    <source>
        <strain evidence="2">LZ3.2</strain>
        <tissue evidence="2">Leaf</tissue>
    </source>
</reference>
<dbReference type="InterPro" id="IPR037165">
    <property type="entry name" value="AldOxase/xan_DH_Mopterin-bd_sf"/>
</dbReference>
<name>A0A9J5WQF5_SOLCO</name>
<organism evidence="2 3">
    <name type="scientific">Solanum commersonii</name>
    <name type="common">Commerson's wild potato</name>
    <name type="synonym">Commerson's nightshade</name>
    <dbReference type="NCBI Taxonomy" id="4109"/>
    <lineage>
        <taxon>Eukaryota</taxon>
        <taxon>Viridiplantae</taxon>
        <taxon>Streptophyta</taxon>
        <taxon>Embryophyta</taxon>
        <taxon>Tracheophyta</taxon>
        <taxon>Spermatophyta</taxon>
        <taxon>Magnoliopsida</taxon>
        <taxon>eudicotyledons</taxon>
        <taxon>Gunneridae</taxon>
        <taxon>Pentapetalae</taxon>
        <taxon>asterids</taxon>
        <taxon>lamiids</taxon>
        <taxon>Solanales</taxon>
        <taxon>Solanaceae</taxon>
        <taxon>Solanoideae</taxon>
        <taxon>Solaneae</taxon>
        <taxon>Solanum</taxon>
    </lineage>
</organism>
<dbReference type="Gene3D" id="3.30.365.10">
    <property type="entry name" value="Aldehyde oxidase/xanthine dehydrogenase, molybdopterin binding domain"/>
    <property type="match status" value="1"/>
</dbReference>
<feature type="domain" description="Aldehyde oxidase/xanthine dehydrogenase first molybdopterin binding" evidence="1">
    <location>
        <begin position="27"/>
        <end position="77"/>
    </location>
</feature>
<dbReference type="Proteomes" id="UP000824120">
    <property type="component" value="Chromosome 11"/>
</dbReference>
<dbReference type="AlphaFoldDB" id="A0A9J5WQF5"/>
<dbReference type="PANTHER" id="PTHR11908">
    <property type="entry name" value="XANTHINE DEHYDROGENASE"/>
    <property type="match status" value="1"/>
</dbReference>
<keyword evidence="3" id="KW-1185">Reference proteome</keyword>
<dbReference type="OrthoDB" id="1748381at2759"/>
<evidence type="ECO:0000313" key="2">
    <source>
        <dbReference type="EMBL" id="KAG5577549.1"/>
    </source>
</evidence>
<dbReference type="InterPro" id="IPR008274">
    <property type="entry name" value="AldOxase/xan_DH_MoCoBD1"/>
</dbReference>
<evidence type="ECO:0000313" key="3">
    <source>
        <dbReference type="Proteomes" id="UP000824120"/>
    </source>
</evidence>
<comment type="caution">
    <text evidence="2">The sequence shown here is derived from an EMBL/GenBank/DDBJ whole genome shotgun (WGS) entry which is preliminary data.</text>
</comment>
<dbReference type="PANTHER" id="PTHR11908:SF150">
    <property type="entry name" value="BENZALDEHYDE DEHYDROGENASE (NAD(+))-LIKE"/>
    <property type="match status" value="1"/>
</dbReference>
<evidence type="ECO:0000259" key="1">
    <source>
        <dbReference type="Pfam" id="PF02738"/>
    </source>
</evidence>
<dbReference type="GO" id="GO:0016491">
    <property type="term" value="F:oxidoreductase activity"/>
    <property type="evidence" value="ECO:0007669"/>
    <property type="project" value="InterPro"/>
</dbReference>
<dbReference type="GO" id="GO:0005506">
    <property type="term" value="F:iron ion binding"/>
    <property type="evidence" value="ECO:0007669"/>
    <property type="project" value="InterPro"/>
</dbReference>